<protein>
    <submittedName>
        <fullName evidence="4">Oxidoreductase</fullName>
    </submittedName>
</protein>
<dbReference type="Pfam" id="PF13561">
    <property type="entry name" value="adh_short_C2"/>
    <property type="match status" value="1"/>
</dbReference>
<dbReference type="GO" id="GO:0016491">
    <property type="term" value="F:oxidoreductase activity"/>
    <property type="evidence" value="ECO:0007669"/>
    <property type="project" value="UniProtKB-KW"/>
</dbReference>
<organism evidence="4 5">
    <name type="scientific">Rhizodiscina lignyota</name>
    <dbReference type="NCBI Taxonomy" id="1504668"/>
    <lineage>
        <taxon>Eukaryota</taxon>
        <taxon>Fungi</taxon>
        <taxon>Dikarya</taxon>
        <taxon>Ascomycota</taxon>
        <taxon>Pezizomycotina</taxon>
        <taxon>Dothideomycetes</taxon>
        <taxon>Pleosporomycetidae</taxon>
        <taxon>Aulographales</taxon>
        <taxon>Rhizodiscinaceae</taxon>
        <taxon>Rhizodiscina</taxon>
    </lineage>
</organism>
<evidence type="ECO:0000256" key="2">
    <source>
        <dbReference type="ARBA" id="ARBA00022857"/>
    </source>
</evidence>
<evidence type="ECO:0000256" key="3">
    <source>
        <dbReference type="ARBA" id="ARBA00023002"/>
    </source>
</evidence>
<accession>A0A9P4I4Y7</accession>
<evidence type="ECO:0000256" key="1">
    <source>
        <dbReference type="ARBA" id="ARBA00006484"/>
    </source>
</evidence>
<dbReference type="AlphaFoldDB" id="A0A9P4I4Y7"/>
<dbReference type="PRINTS" id="PR00081">
    <property type="entry name" value="GDHRDH"/>
</dbReference>
<name>A0A9P4I4Y7_9PEZI</name>
<comment type="similarity">
    <text evidence="1">Belongs to the short-chain dehydrogenases/reductases (SDR) family.</text>
</comment>
<gene>
    <name evidence="4" type="ORF">NA57DRAFT_61280</name>
</gene>
<dbReference type="InterPro" id="IPR036291">
    <property type="entry name" value="NAD(P)-bd_dom_sf"/>
</dbReference>
<dbReference type="Proteomes" id="UP000799772">
    <property type="component" value="Unassembled WGS sequence"/>
</dbReference>
<keyword evidence="5" id="KW-1185">Reference proteome</keyword>
<dbReference type="Gene3D" id="3.40.50.720">
    <property type="entry name" value="NAD(P)-binding Rossmann-like Domain"/>
    <property type="match status" value="1"/>
</dbReference>
<dbReference type="OrthoDB" id="5840532at2759"/>
<dbReference type="PRINTS" id="PR00080">
    <property type="entry name" value="SDRFAMILY"/>
</dbReference>
<comment type="caution">
    <text evidence="4">The sequence shown here is derived from an EMBL/GenBank/DDBJ whole genome shotgun (WGS) entry which is preliminary data.</text>
</comment>
<evidence type="ECO:0000313" key="4">
    <source>
        <dbReference type="EMBL" id="KAF2093573.1"/>
    </source>
</evidence>
<dbReference type="EMBL" id="ML978137">
    <property type="protein sequence ID" value="KAF2093573.1"/>
    <property type="molecule type" value="Genomic_DNA"/>
</dbReference>
<sequence>MASLLKGVGYITGAGSGIGQFTALAFARHGARALTITDISPSNLSRTVELLKQQSPNVELLPIEMDVADEASVDDSVAQTVKQFGRLDMAVNNAGLGGAPKMTVDQTKEDWQRVVDINLTGVWLCQRAQVRQMMGQSYDEADPRSVRGSIVNVASMLGLVGVSKNTPAGAYGPTKHGVMGLTKSDAIAYAAERIRINAMCPGYVETPLLLEAMKGPAMSGEMEKVPMGRLAKMDEIADAMVFLSSPMASFMTGTGLVVDGGYTAG</sequence>
<dbReference type="InterPro" id="IPR002347">
    <property type="entry name" value="SDR_fam"/>
</dbReference>
<dbReference type="CDD" id="cd05233">
    <property type="entry name" value="SDR_c"/>
    <property type="match status" value="1"/>
</dbReference>
<dbReference type="FunFam" id="3.40.50.720:FF:000084">
    <property type="entry name" value="Short-chain dehydrogenase reductase"/>
    <property type="match status" value="1"/>
</dbReference>
<dbReference type="PANTHER" id="PTHR24321">
    <property type="entry name" value="DEHYDROGENASES, SHORT CHAIN"/>
    <property type="match status" value="1"/>
</dbReference>
<dbReference type="SUPFAM" id="SSF51735">
    <property type="entry name" value="NAD(P)-binding Rossmann-fold domains"/>
    <property type="match status" value="1"/>
</dbReference>
<proteinExistence type="inferred from homology"/>
<keyword evidence="2" id="KW-0521">NADP</keyword>
<reference evidence="4" key="1">
    <citation type="journal article" date="2020" name="Stud. Mycol.">
        <title>101 Dothideomycetes genomes: a test case for predicting lifestyles and emergence of pathogens.</title>
        <authorList>
            <person name="Haridas S."/>
            <person name="Albert R."/>
            <person name="Binder M."/>
            <person name="Bloem J."/>
            <person name="Labutti K."/>
            <person name="Salamov A."/>
            <person name="Andreopoulos B."/>
            <person name="Baker S."/>
            <person name="Barry K."/>
            <person name="Bills G."/>
            <person name="Bluhm B."/>
            <person name="Cannon C."/>
            <person name="Castanera R."/>
            <person name="Culley D."/>
            <person name="Daum C."/>
            <person name="Ezra D."/>
            <person name="Gonzalez J."/>
            <person name="Henrissat B."/>
            <person name="Kuo A."/>
            <person name="Liang C."/>
            <person name="Lipzen A."/>
            <person name="Lutzoni F."/>
            <person name="Magnuson J."/>
            <person name="Mondo S."/>
            <person name="Nolan M."/>
            <person name="Ohm R."/>
            <person name="Pangilinan J."/>
            <person name="Park H.-J."/>
            <person name="Ramirez L."/>
            <person name="Alfaro M."/>
            <person name="Sun H."/>
            <person name="Tritt A."/>
            <person name="Yoshinaga Y."/>
            <person name="Zwiers L.-H."/>
            <person name="Turgeon B."/>
            <person name="Goodwin S."/>
            <person name="Spatafora J."/>
            <person name="Crous P."/>
            <person name="Grigoriev I."/>
        </authorList>
    </citation>
    <scope>NUCLEOTIDE SEQUENCE</scope>
    <source>
        <strain evidence="4">CBS 133067</strain>
    </source>
</reference>
<evidence type="ECO:0000313" key="5">
    <source>
        <dbReference type="Proteomes" id="UP000799772"/>
    </source>
</evidence>
<dbReference type="PANTHER" id="PTHR24321:SF12">
    <property type="entry name" value="SHORT-CHAIN DEHYDROGENASE_REDUCTASE FAMILY, PUTATIVE (AFU_ORTHOLOGUE AFUA_5G14340)-RELATED"/>
    <property type="match status" value="1"/>
</dbReference>
<keyword evidence="3" id="KW-0560">Oxidoreductase</keyword>